<reference evidence="2 3" key="1">
    <citation type="journal article" date="2018" name="IMA Fungus">
        <title>IMA Genome-F 10: Nine draft genome sequences of Claviceps purpurea s.lat., including C. arundinis, C. humidiphila, and C. cf. spartinae, pseudomolecules for the pitch canker pathogen Fusarium circinatum, draft genome of Davidsoniella eucalypti, Grosmannia galeiformis, Quambalaria eucalypti, and Teratosphaeria destructans.</title>
        <authorList>
            <person name="Wingfield B.D."/>
            <person name="Liu M."/>
            <person name="Nguyen H.D."/>
            <person name="Lane F.A."/>
            <person name="Morgan S.W."/>
            <person name="De Vos L."/>
            <person name="Wilken P.M."/>
            <person name="Duong T.A."/>
            <person name="Aylward J."/>
            <person name="Coetzee M.P."/>
            <person name="Dadej K."/>
            <person name="De Beer Z.W."/>
            <person name="Findlay W."/>
            <person name="Havenga M."/>
            <person name="Kolarik M."/>
            <person name="Menzies J.G."/>
            <person name="Naidoo K."/>
            <person name="Pochopski O."/>
            <person name="Shoukouhi P."/>
            <person name="Santana Q.C."/>
            <person name="Seifert K.A."/>
            <person name="Soal N."/>
            <person name="Steenkamp E.T."/>
            <person name="Tatham C.T."/>
            <person name="van der Nest M.A."/>
            <person name="Wingfield M.J."/>
        </authorList>
    </citation>
    <scope>NUCLEOTIDE SEQUENCE [LARGE SCALE GENOMIC DNA]</scope>
    <source>
        <strain evidence="2">CMW44962</strain>
    </source>
</reference>
<comment type="caution">
    <text evidence="2">The sequence shown here is derived from an EMBL/GenBank/DDBJ whole genome shotgun (WGS) entry which is preliminary data.</text>
</comment>
<name>A0A9W7T319_9PEZI</name>
<sequence>MPAPPQPLLLLLLLLTLTLLPSTLSAIIPPLQPREEIEVGRFKCQRARRPVRPLSSCPPPPHPSWHQLTLPYDIQTAGNCPPPTLNICRAMCGSPRDRDMDYVSSPFIRRFLDVVFFLLADFVPVGA</sequence>
<dbReference type="AlphaFoldDB" id="A0A9W7T319"/>
<feature type="chain" id="PRO_5040992583" evidence="1">
    <location>
        <begin position="26"/>
        <end position="127"/>
    </location>
</feature>
<accession>A0A9W7T319</accession>
<gene>
    <name evidence="2" type="ORF">Tdes44962_MAKER01218</name>
</gene>
<keyword evidence="3" id="KW-1185">Reference proteome</keyword>
<evidence type="ECO:0000313" key="2">
    <source>
        <dbReference type="EMBL" id="KAH9845786.1"/>
    </source>
</evidence>
<protein>
    <submittedName>
        <fullName evidence="2">Uncharacterized protein</fullName>
    </submittedName>
</protein>
<dbReference type="EMBL" id="RIBY02000002">
    <property type="protein sequence ID" value="KAH9845786.1"/>
    <property type="molecule type" value="Genomic_DNA"/>
</dbReference>
<reference evidence="2 3" key="2">
    <citation type="journal article" date="2021" name="Curr. Genet.">
        <title>Genetic response to nitrogen starvation in the aggressive Eucalyptus foliar pathogen Teratosphaeria destructans.</title>
        <authorList>
            <person name="Havenga M."/>
            <person name="Wingfield B.D."/>
            <person name="Wingfield M.J."/>
            <person name="Dreyer L.L."/>
            <person name="Roets F."/>
            <person name="Aylward J."/>
        </authorList>
    </citation>
    <scope>NUCLEOTIDE SEQUENCE [LARGE SCALE GENOMIC DNA]</scope>
    <source>
        <strain evidence="2">CMW44962</strain>
    </source>
</reference>
<evidence type="ECO:0000256" key="1">
    <source>
        <dbReference type="SAM" id="SignalP"/>
    </source>
</evidence>
<evidence type="ECO:0000313" key="3">
    <source>
        <dbReference type="Proteomes" id="UP001138500"/>
    </source>
</evidence>
<proteinExistence type="predicted"/>
<keyword evidence="1" id="KW-0732">Signal</keyword>
<feature type="signal peptide" evidence="1">
    <location>
        <begin position="1"/>
        <end position="25"/>
    </location>
</feature>
<dbReference type="Proteomes" id="UP001138500">
    <property type="component" value="Unassembled WGS sequence"/>
</dbReference>
<organism evidence="2 3">
    <name type="scientific">Teratosphaeria destructans</name>
    <dbReference type="NCBI Taxonomy" id="418781"/>
    <lineage>
        <taxon>Eukaryota</taxon>
        <taxon>Fungi</taxon>
        <taxon>Dikarya</taxon>
        <taxon>Ascomycota</taxon>
        <taxon>Pezizomycotina</taxon>
        <taxon>Dothideomycetes</taxon>
        <taxon>Dothideomycetidae</taxon>
        <taxon>Mycosphaerellales</taxon>
        <taxon>Teratosphaeriaceae</taxon>
        <taxon>Teratosphaeria</taxon>
    </lineage>
</organism>